<evidence type="ECO:0000313" key="2">
    <source>
        <dbReference type="Proteomes" id="UP000028999"/>
    </source>
</evidence>
<dbReference type="STRING" id="3708.A0A078HGE6"/>
<keyword evidence="2" id="KW-1185">Reference proteome</keyword>
<dbReference type="Proteomes" id="UP000028999">
    <property type="component" value="Unassembled WGS sequence"/>
</dbReference>
<dbReference type="AlphaFoldDB" id="A0A078HGE6"/>
<proteinExistence type="predicted"/>
<protein>
    <submittedName>
        <fullName evidence="1">BnaC04g32190D protein</fullName>
    </submittedName>
</protein>
<reference evidence="1 2" key="1">
    <citation type="journal article" date="2014" name="Science">
        <title>Plant genetics. Early allopolyploid evolution in the post-Neolithic Brassica napus oilseed genome.</title>
        <authorList>
            <person name="Chalhoub B."/>
            <person name="Denoeud F."/>
            <person name="Liu S."/>
            <person name="Parkin I.A."/>
            <person name="Tang H."/>
            <person name="Wang X."/>
            <person name="Chiquet J."/>
            <person name="Belcram H."/>
            <person name="Tong C."/>
            <person name="Samans B."/>
            <person name="Correa M."/>
            <person name="Da Silva C."/>
            <person name="Just J."/>
            <person name="Falentin C."/>
            <person name="Koh C.S."/>
            <person name="Le Clainche I."/>
            <person name="Bernard M."/>
            <person name="Bento P."/>
            <person name="Noel B."/>
            <person name="Labadie K."/>
            <person name="Alberti A."/>
            <person name="Charles M."/>
            <person name="Arnaud D."/>
            <person name="Guo H."/>
            <person name="Daviaud C."/>
            <person name="Alamery S."/>
            <person name="Jabbari K."/>
            <person name="Zhao M."/>
            <person name="Edger P.P."/>
            <person name="Chelaifa H."/>
            <person name="Tack D."/>
            <person name="Lassalle G."/>
            <person name="Mestiri I."/>
            <person name="Schnel N."/>
            <person name="Le Paslier M.C."/>
            <person name="Fan G."/>
            <person name="Renault V."/>
            <person name="Bayer P.E."/>
            <person name="Golicz A.A."/>
            <person name="Manoli S."/>
            <person name="Lee T.H."/>
            <person name="Thi V.H."/>
            <person name="Chalabi S."/>
            <person name="Hu Q."/>
            <person name="Fan C."/>
            <person name="Tollenaere R."/>
            <person name="Lu Y."/>
            <person name="Battail C."/>
            <person name="Shen J."/>
            <person name="Sidebottom C.H."/>
            <person name="Wang X."/>
            <person name="Canaguier A."/>
            <person name="Chauveau A."/>
            <person name="Berard A."/>
            <person name="Deniot G."/>
            <person name="Guan M."/>
            <person name="Liu Z."/>
            <person name="Sun F."/>
            <person name="Lim Y.P."/>
            <person name="Lyons E."/>
            <person name="Town C.D."/>
            <person name="Bancroft I."/>
            <person name="Wang X."/>
            <person name="Meng J."/>
            <person name="Ma J."/>
            <person name="Pires J.C."/>
            <person name="King G.J."/>
            <person name="Brunel D."/>
            <person name="Delourme R."/>
            <person name="Renard M."/>
            <person name="Aury J.M."/>
            <person name="Adams K.L."/>
            <person name="Batley J."/>
            <person name="Snowdon R.J."/>
            <person name="Tost J."/>
            <person name="Edwards D."/>
            <person name="Zhou Y."/>
            <person name="Hua W."/>
            <person name="Sharpe A.G."/>
            <person name="Paterson A.H."/>
            <person name="Guan C."/>
            <person name="Wincker P."/>
        </authorList>
    </citation>
    <scope>NUCLEOTIDE SEQUENCE [LARGE SCALE GENOMIC DNA]</scope>
    <source>
        <strain evidence="2">cv. Darmor-bzh</strain>
    </source>
</reference>
<name>A0A078HGE6_BRANA</name>
<evidence type="ECO:0000313" key="1">
    <source>
        <dbReference type="EMBL" id="CDY36826.1"/>
    </source>
</evidence>
<dbReference type="EMBL" id="LK032384">
    <property type="protein sequence ID" value="CDY36826.1"/>
    <property type="molecule type" value="Genomic_DNA"/>
</dbReference>
<accession>A0A078HGE6</accession>
<organism evidence="1 2">
    <name type="scientific">Brassica napus</name>
    <name type="common">Rape</name>
    <dbReference type="NCBI Taxonomy" id="3708"/>
    <lineage>
        <taxon>Eukaryota</taxon>
        <taxon>Viridiplantae</taxon>
        <taxon>Streptophyta</taxon>
        <taxon>Embryophyta</taxon>
        <taxon>Tracheophyta</taxon>
        <taxon>Spermatophyta</taxon>
        <taxon>Magnoliopsida</taxon>
        <taxon>eudicotyledons</taxon>
        <taxon>Gunneridae</taxon>
        <taxon>Pentapetalae</taxon>
        <taxon>rosids</taxon>
        <taxon>malvids</taxon>
        <taxon>Brassicales</taxon>
        <taxon>Brassicaceae</taxon>
        <taxon>Brassiceae</taxon>
        <taxon>Brassica</taxon>
    </lineage>
</organism>
<dbReference type="Gramene" id="CDY36826">
    <property type="protein sequence ID" value="CDY36826"/>
    <property type="gene ID" value="GSBRNA2T00062671001"/>
</dbReference>
<gene>
    <name evidence="1" type="primary">BnaC04g32190D</name>
    <name evidence="1" type="ORF">GSBRNA2T00062671001</name>
</gene>
<sequence length="77" mass="9010">MGFPKACLLYQQPHTPAFNFILRLLDELTNLDAACASYRFTGNQNFYRTVEIMSQMYCPDIAEDRQDSDHRLFDPED</sequence>
<dbReference type="PaxDb" id="3708-A0A078HGE6"/>